<dbReference type="InterPro" id="IPR051257">
    <property type="entry name" value="Diverse_CBS-Domain"/>
</dbReference>
<keyword evidence="5" id="KW-1185">Reference proteome</keyword>
<evidence type="ECO:0000256" key="1">
    <source>
        <dbReference type="ARBA" id="ARBA00023122"/>
    </source>
</evidence>
<feature type="domain" description="CBS" evidence="3">
    <location>
        <begin position="79"/>
        <end position="132"/>
    </location>
</feature>
<comment type="caution">
    <text evidence="4">The sequence shown here is derived from an EMBL/GenBank/DDBJ whole genome shotgun (WGS) entry which is preliminary data.</text>
</comment>
<protein>
    <submittedName>
        <fullName evidence="4">Transcriptional regulator</fullName>
    </submittedName>
</protein>
<name>A0ABV2AW24_9GAMM</name>
<dbReference type="EMBL" id="APND01000001">
    <property type="protein sequence ID" value="MES1927823.1"/>
    <property type="molecule type" value="Genomic_DNA"/>
</dbReference>
<evidence type="ECO:0000313" key="4">
    <source>
        <dbReference type="EMBL" id="MES1927823.1"/>
    </source>
</evidence>
<reference evidence="4 5" key="1">
    <citation type="submission" date="2013-03" db="EMBL/GenBank/DDBJ databases">
        <title>Salinisphaera dokdonensis CL-ES53 Genome Sequencing.</title>
        <authorList>
            <person name="Li C."/>
            <person name="Lai Q."/>
            <person name="Shao Z."/>
        </authorList>
    </citation>
    <scope>NUCLEOTIDE SEQUENCE [LARGE SCALE GENOMIC DNA]</scope>
    <source>
        <strain evidence="4 5">CL-ES53</strain>
    </source>
</reference>
<feature type="domain" description="CBS" evidence="3">
    <location>
        <begin position="12"/>
        <end position="71"/>
    </location>
</feature>
<dbReference type="SUPFAM" id="SSF54631">
    <property type="entry name" value="CBS-domain pair"/>
    <property type="match status" value="1"/>
</dbReference>
<dbReference type="SMART" id="SM00116">
    <property type="entry name" value="CBS"/>
    <property type="match status" value="2"/>
</dbReference>
<gene>
    <name evidence="4" type="ORF">SADO_01165</name>
</gene>
<organism evidence="4 5">
    <name type="scientific">Salinisphaera dokdonensis CL-ES53</name>
    <dbReference type="NCBI Taxonomy" id="1304272"/>
    <lineage>
        <taxon>Bacteria</taxon>
        <taxon>Pseudomonadati</taxon>
        <taxon>Pseudomonadota</taxon>
        <taxon>Gammaproteobacteria</taxon>
        <taxon>Salinisphaerales</taxon>
        <taxon>Salinisphaeraceae</taxon>
        <taxon>Salinisphaera</taxon>
    </lineage>
</organism>
<dbReference type="Proteomes" id="UP001460888">
    <property type="component" value="Unassembled WGS sequence"/>
</dbReference>
<dbReference type="PROSITE" id="PS51371">
    <property type="entry name" value="CBS"/>
    <property type="match status" value="2"/>
</dbReference>
<dbReference type="Pfam" id="PF00571">
    <property type="entry name" value="CBS"/>
    <property type="match status" value="2"/>
</dbReference>
<dbReference type="InterPro" id="IPR046342">
    <property type="entry name" value="CBS_dom_sf"/>
</dbReference>
<evidence type="ECO:0000256" key="2">
    <source>
        <dbReference type="PROSITE-ProRule" id="PRU00703"/>
    </source>
</evidence>
<dbReference type="InterPro" id="IPR044729">
    <property type="entry name" value="CBS_bac"/>
</dbReference>
<dbReference type="PANTHER" id="PTHR43080">
    <property type="entry name" value="CBS DOMAIN-CONTAINING PROTEIN CBSX3, MITOCHONDRIAL"/>
    <property type="match status" value="1"/>
</dbReference>
<proteinExistence type="predicted"/>
<dbReference type="CDD" id="cd04629">
    <property type="entry name" value="CBS_pair_bac"/>
    <property type="match status" value="1"/>
</dbReference>
<keyword evidence="1 2" id="KW-0129">CBS domain</keyword>
<dbReference type="PANTHER" id="PTHR43080:SF2">
    <property type="entry name" value="CBS DOMAIN-CONTAINING PROTEIN"/>
    <property type="match status" value="1"/>
</dbReference>
<evidence type="ECO:0000259" key="3">
    <source>
        <dbReference type="PROSITE" id="PS51371"/>
    </source>
</evidence>
<dbReference type="InterPro" id="IPR000644">
    <property type="entry name" value="CBS_dom"/>
</dbReference>
<sequence length="132" mass="14632">MSRPSLVIKEHMREVLITFRPETDVLLAVHQLLEKGVSGAPVTDRLGNIVGFLSEKDVMGIALDAGYYADSAGTIERLMSKKVVTVDAEDSIVTAARIFRDSSMKTLPVMLNGRLAGMLTRRDVLRAFERQR</sequence>
<evidence type="ECO:0000313" key="5">
    <source>
        <dbReference type="Proteomes" id="UP001460888"/>
    </source>
</evidence>
<dbReference type="Gene3D" id="3.10.580.10">
    <property type="entry name" value="CBS-domain"/>
    <property type="match status" value="1"/>
</dbReference>
<accession>A0ABV2AW24</accession>